<organism evidence="1 2">
    <name type="scientific">Rangifer tarandus platyrhynchus</name>
    <name type="common">Svalbard reindeer</name>
    <dbReference type="NCBI Taxonomy" id="3082113"/>
    <lineage>
        <taxon>Eukaryota</taxon>
        <taxon>Metazoa</taxon>
        <taxon>Chordata</taxon>
        <taxon>Craniata</taxon>
        <taxon>Vertebrata</taxon>
        <taxon>Euteleostomi</taxon>
        <taxon>Mammalia</taxon>
        <taxon>Eutheria</taxon>
        <taxon>Laurasiatheria</taxon>
        <taxon>Artiodactyla</taxon>
        <taxon>Ruminantia</taxon>
        <taxon>Pecora</taxon>
        <taxon>Cervidae</taxon>
        <taxon>Odocoileinae</taxon>
        <taxon>Rangifer</taxon>
    </lineage>
</organism>
<evidence type="ECO:0000313" key="1">
    <source>
        <dbReference type="EMBL" id="CAI9167539.1"/>
    </source>
</evidence>
<protein>
    <submittedName>
        <fullName evidence="1">Uncharacterized protein</fullName>
    </submittedName>
</protein>
<dbReference type="Proteomes" id="UP001176941">
    <property type="component" value="Chromosome 27"/>
</dbReference>
<reference evidence="1" key="1">
    <citation type="submission" date="2023-04" db="EMBL/GenBank/DDBJ databases">
        <authorList>
            <consortium name="ELIXIR-Norway"/>
        </authorList>
    </citation>
    <scope>NUCLEOTIDE SEQUENCE [LARGE SCALE GENOMIC DNA]</scope>
</reference>
<name>A0ABN8Z183_RANTA</name>
<evidence type="ECO:0000313" key="2">
    <source>
        <dbReference type="Proteomes" id="UP001176941"/>
    </source>
</evidence>
<keyword evidence="2" id="KW-1185">Reference proteome</keyword>
<sequence>MCISPLYSTVFTHSVFPSKLTTTYSCKLLNVSSPELLIFLKCLSFPWKKKKKSSIFMARFRWCFFQEAFSDFSRSDVIFSIKSHCGICTPPPSLVIFFACLVYIQLCLYHLDFGEGSGTSLFLPGESHGQRSLVGYSPSGC</sequence>
<gene>
    <name evidence="1" type="ORF">MRATA1EN1_LOCUS16501</name>
</gene>
<accession>A0ABN8Z183</accession>
<proteinExistence type="predicted"/>
<dbReference type="EMBL" id="OX459963">
    <property type="protein sequence ID" value="CAI9167539.1"/>
    <property type="molecule type" value="Genomic_DNA"/>
</dbReference>